<dbReference type="InterPro" id="IPR000276">
    <property type="entry name" value="GPCR_Rhodpsn"/>
</dbReference>
<dbReference type="GO" id="GO:0007204">
    <property type="term" value="P:positive regulation of cytosolic calcium ion concentration"/>
    <property type="evidence" value="ECO:0007669"/>
    <property type="project" value="TreeGrafter"/>
</dbReference>
<dbReference type="GO" id="GO:0030593">
    <property type="term" value="P:neutrophil chemotaxis"/>
    <property type="evidence" value="ECO:0007669"/>
    <property type="project" value="TreeGrafter"/>
</dbReference>
<dbReference type="PRINTS" id="PR00427">
    <property type="entry name" value="INTRLEUKIN8R"/>
</dbReference>
<dbReference type="CDD" id="cd15178">
    <property type="entry name" value="7tmA_CXCR1_2"/>
    <property type="match status" value="1"/>
</dbReference>
<evidence type="ECO:0000256" key="2">
    <source>
        <dbReference type="ARBA" id="ARBA00022475"/>
    </source>
</evidence>
<dbReference type="GO" id="GO:0006955">
    <property type="term" value="P:immune response"/>
    <property type="evidence" value="ECO:0007669"/>
    <property type="project" value="TreeGrafter"/>
</dbReference>
<dbReference type="Gene3D" id="1.20.1070.10">
    <property type="entry name" value="Rhodopsin 7-helix transmembrane proteins"/>
    <property type="match status" value="1"/>
</dbReference>
<feature type="transmembrane region" description="Helical" evidence="14">
    <location>
        <begin position="315"/>
        <end position="335"/>
    </location>
</feature>
<evidence type="ECO:0000256" key="10">
    <source>
        <dbReference type="ARBA" id="ARBA00023180"/>
    </source>
</evidence>
<keyword evidence="11 13" id="KW-0807">Transducer</keyword>
<keyword evidence="5 14" id="KW-1133">Transmembrane helix</keyword>
<dbReference type="OrthoDB" id="9946013at2759"/>
<dbReference type="GO" id="GO:0016494">
    <property type="term" value="F:C-X-C chemokine receptor activity"/>
    <property type="evidence" value="ECO:0007669"/>
    <property type="project" value="InterPro"/>
</dbReference>
<dbReference type="PRINTS" id="PR00237">
    <property type="entry name" value="GPCRRHODOPSN"/>
</dbReference>
<dbReference type="InterPro" id="IPR050119">
    <property type="entry name" value="CCR1-9-like"/>
</dbReference>
<feature type="domain" description="G-protein coupled receptors family 1 profile" evidence="15">
    <location>
        <begin position="81"/>
        <end position="332"/>
    </location>
</feature>
<evidence type="ECO:0000256" key="8">
    <source>
        <dbReference type="ARBA" id="ARBA00023157"/>
    </source>
</evidence>
<dbReference type="GO" id="GO:0019957">
    <property type="term" value="F:C-C chemokine binding"/>
    <property type="evidence" value="ECO:0007669"/>
    <property type="project" value="TreeGrafter"/>
</dbReference>
<evidence type="ECO:0000256" key="1">
    <source>
        <dbReference type="ARBA" id="ARBA00004651"/>
    </source>
</evidence>
<comment type="similarity">
    <text evidence="13">Belongs to the G-protein coupled receptor 1 family.</text>
</comment>
<evidence type="ECO:0000256" key="12">
    <source>
        <dbReference type="ARBA" id="ARBA00034130"/>
    </source>
</evidence>
<feature type="transmembrane region" description="Helical" evidence="14">
    <location>
        <begin position="235"/>
        <end position="258"/>
    </location>
</feature>
<comment type="caution">
    <text evidence="16">The sequence shown here is derived from an EMBL/GenBank/DDBJ whole genome shotgun (WGS) entry which is preliminary data.</text>
</comment>
<organism evidence="16 17">
    <name type="scientific">Triplophysa rosa</name>
    <name type="common">Cave loach</name>
    <dbReference type="NCBI Taxonomy" id="992332"/>
    <lineage>
        <taxon>Eukaryota</taxon>
        <taxon>Metazoa</taxon>
        <taxon>Chordata</taxon>
        <taxon>Craniata</taxon>
        <taxon>Vertebrata</taxon>
        <taxon>Euteleostomi</taxon>
        <taxon>Actinopterygii</taxon>
        <taxon>Neopterygii</taxon>
        <taxon>Teleostei</taxon>
        <taxon>Ostariophysi</taxon>
        <taxon>Cypriniformes</taxon>
        <taxon>Nemacheilidae</taxon>
        <taxon>Triplophysa</taxon>
    </lineage>
</organism>
<keyword evidence="6 13" id="KW-0297">G-protein coupled receptor</keyword>
<reference evidence="16" key="1">
    <citation type="submission" date="2021-02" db="EMBL/GenBank/DDBJ databases">
        <title>Comparative genomics reveals that relaxation of natural selection precedes convergent phenotypic evolution of cavefish.</title>
        <authorList>
            <person name="Peng Z."/>
        </authorList>
    </citation>
    <scope>NUCLEOTIDE SEQUENCE</scope>
    <source>
        <tissue evidence="16">Muscle</tissue>
    </source>
</reference>
<evidence type="ECO:0000256" key="3">
    <source>
        <dbReference type="ARBA" id="ARBA00022500"/>
    </source>
</evidence>
<feature type="transmembrane region" description="Helical" evidence="14">
    <location>
        <begin position="270"/>
        <end position="295"/>
    </location>
</feature>
<dbReference type="Pfam" id="PF00001">
    <property type="entry name" value="7tm_1"/>
    <property type="match status" value="1"/>
</dbReference>
<dbReference type="GO" id="GO:0019722">
    <property type="term" value="P:calcium-mediated signaling"/>
    <property type="evidence" value="ECO:0007669"/>
    <property type="project" value="TreeGrafter"/>
</dbReference>
<dbReference type="PANTHER" id="PTHR10489:SF930">
    <property type="entry name" value="C-X-C CHEMOKINE RECEPTOR TYPE 1-LIKE"/>
    <property type="match status" value="1"/>
</dbReference>
<evidence type="ECO:0000256" key="6">
    <source>
        <dbReference type="ARBA" id="ARBA00023040"/>
    </source>
</evidence>
<keyword evidence="9 13" id="KW-0675">Receptor</keyword>
<keyword evidence="8" id="KW-1015">Disulfide bond</keyword>
<keyword evidence="10" id="KW-0325">Glycoprotein</keyword>
<dbReference type="GO" id="GO:0016493">
    <property type="term" value="F:C-C chemokine receptor activity"/>
    <property type="evidence" value="ECO:0007669"/>
    <property type="project" value="TreeGrafter"/>
</dbReference>
<evidence type="ECO:0000313" key="17">
    <source>
        <dbReference type="Proteomes" id="UP001059041"/>
    </source>
</evidence>
<evidence type="ECO:0000256" key="5">
    <source>
        <dbReference type="ARBA" id="ARBA00022989"/>
    </source>
</evidence>
<dbReference type="Proteomes" id="UP001059041">
    <property type="component" value="Linkage Group LG6"/>
</dbReference>
<keyword evidence="7 14" id="KW-0472">Membrane</keyword>
<comment type="subcellular location">
    <subcellularLocation>
        <location evidence="1">Cell membrane</location>
        <topology evidence="1">Multi-pass membrane protein</topology>
    </subcellularLocation>
</comment>
<dbReference type="EMBL" id="JAFHDT010000006">
    <property type="protein sequence ID" value="KAI7808436.1"/>
    <property type="molecule type" value="Genomic_DNA"/>
</dbReference>
<dbReference type="AlphaFoldDB" id="A0A9W8C5S1"/>
<keyword evidence="2" id="KW-1003">Cell membrane</keyword>
<comment type="subunit">
    <text evidence="12">Interacts with IL8. Interacts with GNAI2.</text>
</comment>
<evidence type="ECO:0000313" key="16">
    <source>
        <dbReference type="EMBL" id="KAI7808436.1"/>
    </source>
</evidence>
<proteinExistence type="inferred from homology"/>
<accession>A0A9W8C5S1</accession>
<keyword evidence="3" id="KW-0145">Chemotaxis</keyword>
<evidence type="ECO:0000256" key="13">
    <source>
        <dbReference type="RuleBase" id="RU000688"/>
    </source>
</evidence>
<feature type="transmembrane region" description="Helical" evidence="14">
    <location>
        <begin position="101"/>
        <end position="124"/>
    </location>
</feature>
<evidence type="ECO:0000259" key="15">
    <source>
        <dbReference type="PROSITE" id="PS50262"/>
    </source>
</evidence>
<dbReference type="GO" id="GO:0009897">
    <property type="term" value="C:external side of plasma membrane"/>
    <property type="evidence" value="ECO:0007669"/>
    <property type="project" value="TreeGrafter"/>
</dbReference>
<keyword evidence="4 13" id="KW-0812">Transmembrane</keyword>
<dbReference type="InterPro" id="IPR017452">
    <property type="entry name" value="GPCR_Rhodpsn_7TM"/>
</dbReference>
<dbReference type="PROSITE" id="PS50262">
    <property type="entry name" value="G_PROTEIN_RECEP_F1_2"/>
    <property type="match status" value="1"/>
</dbReference>
<name>A0A9W8C5S1_TRIRA</name>
<evidence type="ECO:0000256" key="9">
    <source>
        <dbReference type="ARBA" id="ARBA00023170"/>
    </source>
</evidence>
<dbReference type="FunFam" id="1.20.1070.10:FF:000500">
    <property type="entry name" value="Chemokine (C-X-C motif) receptor 1"/>
    <property type="match status" value="1"/>
</dbReference>
<protein>
    <submittedName>
        <fullName evidence="16">CXC chemokine receptor-1</fullName>
    </submittedName>
</protein>
<evidence type="ECO:0000256" key="11">
    <source>
        <dbReference type="ARBA" id="ARBA00023224"/>
    </source>
</evidence>
<sequence>MRHYHMKQVAMTVFTDPNTSHHIDDFSDFYYEEFNDSYLQNISDFDLDENTLICSPITIADAVNISFCVIYVLIFLLAVPGNLIVGWVIGSNKRALSSSDVYLFNLMLADTLLALILPFSAVSVVHGWVFGDAMCKLVCLVKEINFYTSILFLVCISVDRYMVIVRAMESQKAQRRLCSGVACGMVWVLGGVLSLPSLYNEKFYSKMGKQTVCAEQFDVNNADEWRLATRILRHLLGFLLPLVIMLICYSVTVARLLRTRGFQKQRAMKVIVTVVVAFLLCWTPFHVTTIVDTLLRAKVFQFSCSTRTSVDVAMFATQNLGLVHCCVNPVLYAFVGEKFRRRFMQLLQRRGVLDRLSISRSSRSSSVPLPSEITSSFL</sequence>
<dbReference type="PROSITE" id="PS00237">
    <property type="entry name" value="G_PROTEIN_RECEP_F1_1"/>
    <property type="match status" value="1"/>
</dbReference>
<dbReference type="InterPro" id="IPR000174">
    <property type="entry name" value="Chemokine_CXCR_1/2"/>
</dbReference>
<dbReference type="PANTHER" id="PTHR10489">
    <property type="entry name" value="CELL ADHESION MOLECULE"/>
    <property type="match status" value="1"/>
</dbReference>
<feature type="transmembrane region" description="Helical" evidence="14">
    <location>
        <begin position="69"/>
        <end position="89"/>
    </location>
</feature>
<evidence type="ECO:0000256" key="14">
    <source>
        <dbReference type="SAM" id="Phobius"/>
    </source>
</evidence>
<dbReference type="SUPFAM" id="SSF81321">
    <property type="entry name" value="Family A G protein-coupled receptor-like"/>
    <property type="match status" value="1"/>
</dbReference>
<evidence type="ECO:0000256" key="7">
    <source>
        <dbReference type="ARBA" id="ARBA00023136"/>
    </source>
</evidence>
<gene>
    <name evidence="16" type="ORF">IRJ41_004903</name>
</gene>
<keyword evidence="17" id="KW-1185">Reference proteome</keyword>
<feature type="transmembrane region" description="Helical" evidence="14">
    <location>
        <begin position="144"/>
        <end position="165"/>
    </location>
</feature>
<evidence type="ECO:0000256" key="4">
    <source>
        <dbReference type="ARBA" id="ARBA00022692"/>
    </source>
</evidence>
<feature type="transmembrane region" description="Helical" evidence="14">
    <location>
        <begin position="177"/>
        <end position="199"/>
    </location>
</feature>